<sequence length="111" mass="12373">MRNDIALMRSSRRGTVSVFEMYKLRLFDHVNLNRSLGLSLDGPNLLAVWNFCASGSLKDVIMSRSATVRDVVFIQSAIKEICEGFTFCTIRPSNSMDNSNRPPVLSMIGGK</sequence>
<proteinExistence type="predicted"/>
<evidence type="ECO:0000313" key="1">
    <source>
        <dbReference type="EMBL" id="KAL3087632.1"/>
    </source>
</evidence>
<dbReference type="EMBL" id="JBICCN010000176">
    <property type="protein sequence ID" value="KAL3087632.1"/>
    <property type="molecule type" value="Genomic_DNA"/>
</dbReference>
<name>A0ABD2JAN5_HETSC</name>
<protein>
    <submittedName>
        <fullName evidence="1">Uncharacterized protein</fullName>
    </submittedName>
</protein>
<comment type="caution">
    <text evidence="1">The sequence shown here is derived from an EMBL/GenBank/DDBJ whole genome shotgun (WGS) entry which is preliminary data.</text>
</comment>
<keyword evidence="2" id="KW-1185">Reference proteome</keyword>
<organism evidence="1 2">
    <name type="scientific">Heterodera schachtii</name>
    <name type="common">Sugarbeet cyst nematode worm</name>
    <name type="synonym">Tylenchus schachtii</name>
    <dbReference type="NCBI Taxonomy" id="97005"/>
    <lineage>
        <taxon>Eukaryota</taxon>
        <taxon>Metazoa</taxon>
        <taxon>Ecdysozoa</taxon>
        <taxon>Nematoda</taxon>
        <taxon>Chromadorea</taxon>
        <taxon>Rhabditida</taxon>
        <taxon>Tylenchina</taxon>
        <taxon>Tylenchomorpha</taxon>
        <taxon>Tylenchoidea</taxon>
        <taxon>Heteroderidae</taxon>
        <taxon>Heteroderinae</taxon>
        <taxon>Heterodera</taxon>
    </lineage>
</organism>
<evidence type="ECO:0000313" key="2">
    <source>
        <dbReference type="Proteomes" id="UP001620645"/>
    </source>
</evidence>
<dbReference type="InterPro" id="IPR011009">
    <property type="entry name" value="Kinase-like_dom_sf"/>
</dbReference>
<reference evidence="1 2" key="1">
    <citation type="submission" date="2024-10" db="EMBL/GenBank/DDBJ databases">
        <authorList>
            <person name="Kim D."/>
        </authorList>
    </citation>
    <scope>NUCLEOTIDE SEQUENCE [LARGE SCALE GENOMIC DNA]</scope>
    <source>
        <strain evidence="1">Taebaek</strain>
    </source>
</reference>
<accession>A0ABD2JAN5</accession>
<dbReference type="AlphaFoldDB" id="A0ABD2JAN5"/>
<dbReference type="SUPFAM" id="SSF56112">
    <property type="entry name" value="Protein kinase-like (PK-like)"/>
    <property type="match status" value="1"/>
</dbReference>
<dbReference type="Proteomes" id="UP001620645">
    <property type="component" value="Unassembled WGS sequence"/>
</dbReference>
<gene>
    <name evidence="1" type="ORF">niasHS_009840</name>
</gene>